<gene>
    <name evidence="2" type="ORF">AKO1_013939</name>
</gene>
<dbReference type="SUPFAM" id="SSF159245">
    <property type="entry name" value="AttH-like"/>
    <property type="match status" value="1"/>
</dbReference>
<dbReference type="Proteomes" id="UP001431209">
    <property type="component" value="Unassembled WGS sequence"/>
</dbReference>
<keyword evidence="1" id="KW-0732">Signal</keyword>
<evidence type="ECO:0000313" key="3">
    <source>
        <dbReference type="Proteomes" id="UP001431209"/>
    </source>
</evidence>
<proteinExistence type="predicted"/>
<sequence length="435" mass="50969">MVWFRLFYVIILVLTALVLSQDNAYFPLPGNGVLQPPMHYQRYRRGEYNKEPYYQWWYYWIRDTKTNRNFALAYSTTQCKGSKYCDFDATILMFALVDNSNNRRFQKYETYSHDSFSVKQDFNVEIRSNNTQEPLFELIPQTNDVIKLKGHMKKENVDNVWICQNCEKSLEIEWDLTIRRIHGYYAQDIFELPDKYLEGIIMWNTYTHTSQVEGTIKIGGEEFVIENKPHFRAYGDMNWGQIMPDAPPGKSGREYAWGWYYFNIPSDEVKSELSIIAGTGVSYADKILRTMEGKFSDVRLGNSTGIQFRRMSLWSQNFDSCSDGKIHKFEVERSQWMNLTDAFGVASIPMRQIVTLESSHYQIKLDFQSIESNYNRLLFPFKNFIFSDFEALGVKTTLTVFDVKSQVLLMNVTHNGGGLEYGYRYKVTVPPLPKL</sequence>
<evidence type="ECO:0000256" key="1">
    <source>
        <dbReference type="SAM" id="SignalP"/>
    </source>
</evidence>
<protein>
    <recommendedName>
        <fullName evidence="4">AttH domain-containing protein</fullName>
    </recommendedName>
</protein>
<name>A0AAW2Z4T3_9EUKA</name>
<evidence type="ECO:0008006" key="4">
    <source>
        <dbReference type="Google" id="ProtNLM"/>
    </source>
</evidence>
<keyword evidence="3" id="KW-1185">Reference proteome</keyword>
<organism evidence="2 3">
    <name type="scientific">Acrasis kona</name>
    <dbReference type="NCBI Taxonomy" id="1008807"/>
    <lineage>
        <taxon>Eukaryota</taxon>
        <taxon>Discoba</taxon>
        <taxon>Heterolobosea</taxon>
        <taxon>Tetramitia</taxon>
        <taxon>Eutetramitia</taxon>
        <taxon>Acrasidae</taxon>
        <taxon>Acrasis</taxon>
    </lineage>
</organism>
<feature type="chain" id="PRO_5043553956" description="AttH domain-containing protein" evidence="1">
    <location>
        <begin position="21"/>
        <end position="435"/>
    </location>
</feature>
<dbReference type="EMBL" id="JAOPGA020000991">
    <property type="protein sequence ID" value="KAL0483756.1"/>
    <property type="molecule type" value="Genomic_DNA"/>
</dbReference>
<accession>A0AAW2Z4T3</accession>
<dbReference type="AlphaFoldDB" id="A0AAW2Z4T3"/>
<comment type="caution">
    <text evidence="2">The sequence shown here is derived from an EMBL/GenBank/DDBJ whole genome shotgun (WGS) entry which is preliminary data.</text>
</comment>
<feature type="signal peptide" evidence="1">
    <location>
        <begin position="1"/>
        <end position="20"/>
    </location>
</feature>
<evidence type="ECO:0000313" key="2">
    <source>
        <dbReference type="EMBL" id="KAL0483756.1"/>
    </source>
</evidence>
<reference evidence="2 3" key="1">
    <citation type="submission" date="2024-03" db="EMBL/GenBank/DDBJ databases">
        <title>The Acrasis kona genome and developmental transcriptomes reveal deep origins of eukaryotic multicellular pathways.</title>
        <authorList>
            <person name="Sheikh S."/>
            <person name="Fu C.-J."/>
            <person name="Brown M.W."/>
            <person name="Baldauf S.L."/>
        </authorList>
    </citation>
    <scope>NUCLEOTIDE SEQUENCE [LARGE SCALE GENOMIC DNA]</scope>
    <source>
        <strain evidence="2 3">ATCC MYA-3509</strain>
    </source>
</reference>